<gene>
    <name evidence="2" type="ORF">KQX54_006143</name>
</gene>
<comment type="caution">
    <text evidence="2">The sequence shown here is derived from an EMBL/GenBank/DDBJ whole genome shotgun (WGS) entry which is preliminary data.</text>
</comment>
<dbReference type="AlphaFoldDB" id="A0AAV7I780"/>
<keyword evidence="3" id="KW-1185">Reference proteome</keyword>
<sequence>MAHPSRYRPRFSVRKLSYSPARLYTSLRPSKGAVFLFSYIMYFTSSKLLRYTPEYSNHLNVLTYDPNDNGYHHREKKPRNKIPVDIFTNRPFTTPRKEGSKSKKKKILVVLQPQNLYLSEG</sequence>
<dbReference type="EMBL" id="JAHXZJ010002237">
    <property type="protein sequence ID" value="KAH0546047.1"/>
    <property type="molecule type" value="Genomic_DNA"/>
</dbReference>
<name>A0AAV7I780_COTGL</name>
<proteinExistence type="predicted"/>
<evidence type="ECO:0000313" key="2">
    <source>
        <dbReference type="EMBL" id="KAH0546047.1"/>
    </source>
</evidence>
<feature type="region of interest" description="Disordered" evidence="1">
    <location>
        <begin position="70"/>
        <end position="104"/>
    </location>
</feature>
<accession>A0AAV7I780</accession>
<evidence type="ECO:0000256" key="1">
    <source>
        <dbReference type="SAM" id="MobiDB-lite"/>
    </source>
</evidence>
<dbReference type="Proteomes" id="UP000826195">
    <property type="component" value="Unassembled WGS sequence"/>
</dbReference>
<protein>
    <submittedName>
        <fullName evidence="2">Uncharacterized protein</fullName>
    </submittedName>
</protein>
<evidence type="ECO:0000313" key="3">
    <source>
        <dbReference type="Proteomes" id="UP000826195"/>
    </source>
</evidence>
<reference evidence="2 3" key="1">
    <citation type="journal article" date="2021" name="J. Hered.">
        <title>A chromosome-level genome assembly of the parasitoid wasp, Cotesia glomerata (Hymenoptera: Braconidae).</title>
        <authorList>
            <person name="Pinto B.J."/>
            <person name="Weis J.J."/>
            <person name="Gamble T."/>
            <person name="Ode P.J."/>
            <person name="Paul R."/>
            <person name="Zaspel J.M."/>
        </authorList>
    </citation>
    <scope>NUCLEOTIDE SEQUENCE [LARGE SCALE GENOMIC DNA]</scope>
    <source>
        <strain evidence="2">CgM1</strain>
    </source>
</reference>
<organism evidence="2 3">
    <name type="scientific">Cotesia glomerata</name>
    <name type="common">Lepidopteran parasitic wasp</name>
    <name type="synonym">Apanteles glomeratus</name>
    <dbReference type="NCBI Taxonomy" id="32391"/>
    <lineage>
        <taxon>Eukaryota</taxon>
        <taxon>Metazoa</taxon>
        <taxon>Ecdysozoa</taxon>
        <taxon>Arthropoda</taxon>
        <taxon>Hexapoda</taxon>
        <taxon>Insecta</taxon>
        <taxon>Pterygota</taxon>
        <taxon>Neoptera</taxon>
        <taxon>Endopterygota</taxon>
        <taxon>Hymenoptera</taxon>
        <taxon>Apocrita</taxon>
        <taxon>Ichneumonoidea</taxon>
        <taxon>Braconidae</taxon>
        <taxon>Microgastrinae</taxon>
        <taxon>Cotesia</taxon>
    </lineage>
</organism>